<gene>
    <name evidence="1" type="ORF">CO704_25350</name>
</gene>
<dbReference type="RefSeq" id="WP_061278998.1">
    <property type="nucleotide sequence ID" value="NZ_CP023526.1"/>
</dbReference>
<dbReference type="EMBL" id="CP023526">
    <property type="protein sequence ID" value="ATF95415.1"/>
    <property type="molecule type" value="Genomic_DNA"/>
</dbReference>
<geneLocation type="plasmid" evidence="1">
    <name>unnamed</name>
</geneLocation>
<dbReference type="AlphaFoldDB" id="A0A291E5R3"/>
<organism evidence="1 2">
    <name type="scientific">Cedecea neteri</name>
    <dbReference type="NCBI Taxonomy" id="158822"/>
    <lineage>
        <taxon>Bacteria</taxon>
        <taxon>Pseudomonadati</taxon>
        <taxon>Pseudomonadota</taxon>
        <taxon>Gammaproteobacteria</taxon>
        <taxon>Enterobacterales</taxon>
        <taxon>Enterobacteriaceae</taxon>
        <taxon>Cedecea</taxon>
    </lineage>
</organism>
<dbReference type="Proteomes" id="UP000217979">
    <property type="component" value="Plasmid unnamed"/>
</dbReference>
<sequence length="906" mass="98929">MTYINGFTKNAINISDSPIGPGNGESQLRTNSYVSDWKVEADTGYLYQNNQVLKEHQYANVDGVNIEIFHAARLVYKKVRGNISHNFFATKGQTYTFTWLHIADMYYSESKRQNVSGSPEYHIHIALSTDKHLDNSNPVQQMSFFANDPDWVKKRFIFIAPESREYCISFQGKYDNSGIDRGAIITQINAYVGDEDDGSDPNKFRVISAVKELPLTQEENETNLNNHALHFTLQQQFGDDWKVPQARHQLRFDLTDGDNIIFDNDSLHYKITPSDEGKFTLPANCIKAKLVTADITKYMTVGLVGTDNSFKQIKKVGYSDFGFQNYVESKLPLRLKASASDKWTVDGTVPKSITEQQKISLQLKKNGKSLNAAEKLTIVLDPVGNLSVDSTTITTDDDGKFTITLTPNSGQSEHHITSLMLKLGENTVATYKIETGAAPAAKYDIKVYKDSDGKNPIDLNTVNTWTANTGHYVYVSVVKHGTSERVDTASINIAASPTTALVPLTSPVKIENGTPARVAFKPGTSASGNATITFSTTIDGQECLADLKVYLGESGSLEVVTPTPITLSPGIERTPSGDLAVLDVRFNPQVSGTVPEISFRVDGDDLTVLSEENIFVTDGVLKPADPKGNGDYRILPVLKTDKNASGPAKITFFIDKLKYQQEAAKWKQVTVTVNISSVDHVKWSVASGALVDTGSNPTVLKTGLKAYDSNGKEMSSYVMDVHIVTDDVDATFVDNTLTHRLTGPDSTGWARLPEMIVGQKTGKIHLQASLPGGGGYLKEELLLNVTAAQRPKDIVIHPKGVYPISWDDLDSGNFTHDSSRYVQLNDGGGHAIHSGKVTFTIAANTANARMAIPDEKSTPTVKTVDVNANGRAFWPDIIIGNTTGAFTLTASNSDVIAAQTVKITVS</sequence>
<name>A0A291E5R3_9ENTR</name>
<evidence type="ECO:0000313" key="2">
    <source>
        <dbReference type="Proteomes" id="UP000217979"/>
    </source>
</evidence>
<keyword evidence="1" id="KW-0614">Plasmid</keyword>
<evidence type="ECO:0000313" key="1">
    <source>
        <dbReference type="EMBL" id="ATF95415.1"/>
    </source>
</evidence>
<accession>A0A291E5R3</accession>
<reference evidence="1 2" key="1">
    <citation type="submission" date="2017-09" db="EMBL/GenBank/DDBJ databases">
        <title>FDA dAtabase for Regulatory Grade micrObial Sequences (FDA-ARGOS): Supporting development and validation of Infectious Disease Dx tests.</title>
        <authorList>
            <person name="Minogue T."/>
            <person name="Wolcott M."/>
            <person name="Wasieloski L."/>
            <person name="Aguilar W."/>
            <person name="Moore D."/>
            <person name="Tallon L."/>
            <person name="Sadzewicz L."/>
            <person name="Ott S."/>
            <person name="Zhao X."/>
            <person name="Nagaraj S."/>
            <person name="Vavikolanu K."/>
            <person name="Aluvathingal J."/>
            <person name="Nadendla S."/>
            <person name="Sichtig H."/>
        </authorList>
    </citation>
    <scope>NUCLEOTIDE SEQUENCE [LARGE SCALE GENOMIC DNA]</scope>
    <source>
        <strain evidence="1 2">FDAARGOS_392</strain>
        <plasmid evidence="2">Plasmid unnamed</plasmid>
    </source>
</reference>
<protein>
    <submittedName>
        <fullName evidence="1">Uncharacterized protein</fullName>
    </submittedName>
</protein>
<proteinExistence type="predicted"/>